<keyword evidence="2" id="KW-1185">Reference proteome</keyword>
<evidence type="ECO:0000313" key="2">
    <source>
        <dbReference type="Proteomes" id="UP001281614"/>
    </source>
</evidence>
<organism evidence="1 2">
    <name type="scientific">Colletotrichum kahawae</name>
    <name type="common">Coffee berry disease fungus</name>
    <dbReference type="NCBI Taxonomy" id="34407"/>
    <lineage>
        <taxon>Eukaryota</taxon>
        <taxon>Fungi</taxon>
        <taxon>Dikarya</taxon>
        <taxon>Ascomycota</taxon>
        <taxon>Pezizomycotina</taxon>
        <taxon>Sordariomycetes</taxon>
        <taxon>Hypocreomycetidae</taxon>
        <taxon>Glomerellales</taxon>
        <taxon>Glomerellaceae</taxon>
        <taxon>Colletotrichum</taxon>
        <taxon>Colletotrichum gloeosporioides species complex</taxon>
    </lineage>
</organism>
<gene>
    <name evidence="1" type="ORF">CKAH01_18215</name>
</gene>
<evidence type="ECO:0008006" key="3">
    <source>
        <dbReference type="Google" id="ProtNLM"/>
    </source>
</evidence>
<reference evidence="1" key="1">
    <citation type="submission" date="2023-02" db="EMBL/GenBank/DDBJ databases">
        <title>Colletotrichum kahawae CIFC_Que2 genome sequencing and assembly.</title>
        <authorList>
            <person name="Baroncelli R."/>
        </authorList>
    </citation>
    <scope>NUCLEOTIDE SEQUENCE</scope>
    <source>
        <strain evidence="1">CIFC_Que2</strain>
    </source>
</reference>
<proteinExistence type="predicted"/>
<dbReference type="AlphaFoldDB" id="A0AAD9Y973"/>
<dbReference type="InterPro" id="IPR052895">
    <property type="entry name" value="HetReg/Transcr_Mod"/>
</dbReference>
<sequence>MGDIYSGAEVVYMWLGLGWGLDSGLHAGGALDIRVKWGAVSRLVQEISAAFSDDNDDDEDSDKDVPEGWGLGMAVHRLHRKVFKTQEHIRRGLEGILTRSYWSRIWIIQEVVLARRAVVVVGTRSAPVELVDATLFTMDRTAIVSSLGLGGTTCLVLSLGTRRTCCREDYALPRLQDLLWERRVASCRPHYAASDPRDLVFGLLGLLSEEEKRDLHVDYAQSYVDVFAQATRTMLRTGEKGCGDFLFCLADLPPGNPDGPLPTWVPDWREFRAARDRPQPSREPGDYLDGSRILRRWGCLVDKVTEVMEAPEWICVDSYEVPRQTNVDRWFRSIVAFVGLGPDSGPGEGYVWRTVSNGKPHELVQTLPCDFRLLETEGLAALFRKIVRVESIDHESLTAEQTACICKDSNLFPEDGGPLESQDVEHFARRWRQRVGNMNRRRTLFKTVEGMLGLRHVGAAAGDVVILVWGVDSPIILRPRDEWSFYFRGDAYVDGVMQGDFSTPNPGRRNLSYIDPARKVNADEKQIMTKGFLNIKQS</sequence>
<name>A0AAD9Y973_COLKA</name>
<protein>
    <recommendedName>
        <fullName evidence="3">Heterokaryon incompatibility domain-containing protein</fullName>
    </recommendedName>
</protein>
<accession>A0AAD9Y973</accession>
<dbReference type="PANTHER" id="PTHR24148:SF64">
    <property type="entry name" value="HETEROKARYON INCOMPATIBILITY DOMAIN-CONTAINING PROTEIN"/>
    <property type="match status" value="1"/>
</dbReference>
<dbReference type="Proteomes" id="UP001281614">
    <property type="component" value="Unassembled WGS sequence"/>
</dbReference>
<comment type="caution">
    <text evidence="1">The sequence shown here is derived from an EMBL/GenBank/DDBJ whole genome shotgun (WGS) entry which is preliminary data.</text>
</comment>
<dbReference type="EMBL" id="VYYT01000295">
    <property type="protein sequence ID" value="KAK2746390.1"/>
    <property type="molecule type" value="Genomic_DNA"/>
</dbReference>
<dbReference type="Pfam" id="PF26639">
    <property type="entry name" value="Het-6_barrel"/>
    <property type="match status" value="1"/>
</dbReference>
<evidence type="ECO:0000313" key="1">
    <source>
        <dbReference type="EMBL" id="KAK2746390.1"/>
    </source>
</evidence>
<dbReference type="PANTHER" id="PTHR24148">
    <property type="entry name" value="ANKYRIN REPEAT DOMAIN-CONTAINING PROTEIN 39 HOMOLOG-RELATED"/>
    <property type="match status" value="1"/>
</dbReference>